<evidence type="ECO:0000313" key="2">
    <source>
        <dbReference type="EMBL" id="QMW06689.1"/>
    </source>
</evidence>
<gene>
    <name evidence="2" type="ORF">H3H32_18255</name>
</gene>
<sequence length="327" mass="37763">MFDLGNLKTSTARRVFLFVSILIFIIEIIALVLTHEHYKNVPEPYSSIVKEVLINLVAATISAVILLSILIYLIPIERHVGSIEALDSRATKSLHNQTLKTTHFWLHNGHFGRWVRTEAMPYLATLSKENGITTEIKLIILNPTDNDVCTLYMRYRKQISHIDIEIDNVRDVQAELFATILVAQRYNQATDHDLVVKIYLNSQFNLVREDINESVVFRTQVDPKCSAVVYYNKDREHDVSEFYYNAKKNFNFTAKFCQRVPFEPPVPMGELTVENVKTYLNSINLLSNCDSDDDFIKKVIKKAHSTYNPYESQNFFGKSKRKIDDFG</sequence>
<dbReference type="Proteomes" id="UP000515369">
    <property type="component" value="Chromosome"/>
</dbReference>
<reference evidence="2 3" key="1">
    <citation type="submission" date="2020-07" db="EMBL/GenBank/DDBJ databases">
        <title>Spirosoma foliorum sp. nov., isolated from the leaves on the Nejang mountain Korea, Republic of.</title>
        <authorList>
            <person name="Ho H."/>
            <person name="Lee Y.-J."/>
            <person name="Nurcahyanto D.-A."/>
            <person name="Kim S.-G."/>
        </authorList>
    </citation>
    <scope>NUCLEOTIDE SEQUENCE [LARGE SCALE GENOMIC DNA]</scope>
    <source>
        <strain evidence="2 3">PL0136</strain>
    </source>
</reference>
<feature type="transmembrane region" description="Helical" evidence="1">
    <location>
        <begin position="15"/>
        <end position="33"/>
    </location>
</feature>
<proteinExistence type="predicted"/>
<evidence type="ECO:0000313" key="3">
    <source>
        <dbReference type="Proteomes" id="UP000515369"/>
    </source>
</evidence>
<feature type="transmembrane region" description="Helical" evidence="1">
    <location>
        <begin position="53"/>
        <end position="74"/>
    </location>
</feature>
<dbReference type="KEGG" id="sfol:H3H32_18255"/>
<keyword evidence="3" id="KW-1185">Reference proteome</keyword>
<dbReference type="RefSeq" id="WP_182464085.1">
    <property type="nucleotide sequence ID" value="NZ_CP059732.1"/>
</dbReference>
<keyword evidence="1" id="KW-1133">Transmembrane helix</keyword>
<evidence type="ECO:0000256" key="1">
    <source>
        <dbReference type="SAM" id="Phobius"/>
    </source>
</evidence>
<protein>
    <submittedName>
        <fullName evidence="2">Uncharacterized protein</fullName>
    </submittedName>
</protein>
<accession>A0A7G5H6E7</accession>
<name>A0A7G5H6E7_9BACT</name>
<keyword evidence="1" id="KW-0812">Transmembrane</keyword>
<dbReference type="AlphaFoldDB" id="A0A7G5H6E7"/>
<organism evidence="2 3">
    <name type="scientific">Spirosoma foliorum</name>
    <dbReference type="NCBI Taxonomy" id="2710596"/>
    <lineage>
        <taxon>Bacteria</taxon>
        <taxon>Pseudomonadati</taxon>
        <taxon>Bacteroidota</taxon>
        <taxon>Cytophagia</taxon>
        <taxon>Cytophagales</taxon>
        <taxon>Cytophagaceae</taxon>
        <taxon>Spirosoma</taxon>
    </lineage>
</organism>
<dbReference type="EMBL" id="CP059732">
    <property type="protein sequence ID" value="QMW06689.1"/>
    <property type="molecule type" value="Genomic_DNA"/>
</dbReference>
<keyword evidence="1" id="KW-0472">Membrane</keyword>